<dbReference type="RefSeq" id="WP_139701936.1">
    <property type="nucleotide sequence ID" value="NZ_BKDH01000001.1"/>
</dbReference>
<gene>
    <name evidence="2" type="ORF">J2W25_003508</name>
</gene>
<feature type="domain" description="DUF7684" evidence="1">
    <location>
        <begin position="7"/>
        <end position="139"/>
    </location>
</feature>
<dbReference type="GeneID" id="82269768"/>
<reference evidence="2" key="1">
    <citation type="submission" date="2023-07" db="EMBL/GenBank/DDBJ databases">
        <title>Sorghum-associated microbial communities from plants grown in Nebraska, USA.</title>
        <authorList>
            <person name="Schachtman D."/>
        </authorList>
    </citation>
    <scope>NUCLEOTIDE SEQUENCE</scope>
    <source>
        <strain evidence="2">DS2795</strain>
    </source>
</reference>
<dbReference type="InterPro" id="IPR056101">
    <property type="entry name" value="DUF7684"/>
</dbReference>
<organism evidence="2 3">
    <name type="scientific">Variovorax boronicumulans</name>
    <dbReference type="NCBI Taxonomy" id="436515"/>
    <lineage>
        <taxon>Bacteria</taxon>
        <taxon>Pseudomonadati</taxon>
        <taxon>Pseudomonadota</taxon>
        <taxon>Betaproteobacteria</taxon>
        <taxon>Burkholderiales</taxon>
        <taxon>Comamonadaceae</taxon>
        <taxon>Variovorax</taxon>
    </lineage>
</organism>
<sequence>MPELPVYFHMQPGATLPNIGYLAPFRAVVIIEEEVSIEWRDDVSNWLVNSGCLYMMAWGLDCTLWDDSVDWANIGQFPFEDIPEDRFVVTTWHDSDPLDEVFYFCKHTAAHPIVELPQAILLHIARNESAGPMLNAYSRA</sequence>
<evidence type="ECO:0000259" key="1">
    <source>
        <dbReference type="Pfam" id="PF24733"/>
    </source>
</evidence>
<evidence type="ECO:0000313" key="2">
    <source>
        <dbReference type="EMBL" id="MDP9924476.1"/>
    </source>
</evidence>
<dbReference type="Proteomes" id="UP001244295">
    <property type="component" value="Unassembled WGS sequence"/>
</dbReference>
<comment type="caution">
    <text evidence="2">The sequence shown here is derived from an EMBL/GenBank/DDBJ whole genome shotgun (WGS) entry which is preliminary data.</text>
</comment>
<dbReference type="AlphaFoldDB" id="A0AAW8DXI7"/>
<dbReference type="Pfam" id="PF24733">
    <property type="entry name" value="DUF7684"/>
    <property type="match status" value="1"/>
</dbReference>
<evidence type="ECO:0000313" key="3">
    <source>
        <dbReference type="Proteomes" id="UP001244295"/>
    </source>
</evidence>
<protein>
    <recommendedName>
        <fullName evidence="1">DUF7684 domain-containing protein</fullName>
    </recommendedName>
</protein>
<name>A0AAW8DXI7_9BURK</name>
<dbReference type="EMBL" id="JAUSRR010000005">
    <property type="protein sequence ID" value="MDP9924476.1"/>
    <property type="molecule type" value="Genomic_DNA"/>
</dbReference>
<accession>A0AAW8DXI7</accession>
<proteinExistence type="predicted"/>